<keyword evidence="1" id="KW-0547">Nucleotide-binding</keyword>
<gene>
    <name evidence="1" type="ORF">H6G94_34105</name>
</gene>
<dbReference type="EMBL" id="JACJTC010000043">
    <property type="protein sequence ID" value="MBD2616221.1"/>
    <property type="molecule type" value="Genomic_DNA"/>
</dbReference>
<dbReference type="SUPFAM" id="SSF55874">
    <property type="entry name" value="ATPase domain of HSP90 chaperone/DNA topoisomerase II/histidine kinase"/>
    <property type="match status" value="1"/>
</dbReference>
<evidence type="ECO:0000313" key="1">
    <source>
        <dbReference type="EMBL" id="MBD2616221.1"/>
    </source>
</evidence>
<dbReference type="Pfam" id="PF13589">
    <property type="entry name" value="HATPase_c_3"/>
    <property type="match status" value="1"/>
</dbReference>
<comment type="caution">
    <text evidence="1">The sequence shown here is derived from an EMBL/GenBank/DDBJ whole genome shotgun (WGS) entry which is preliminary data.</text>
</comment>
<keyword evidence="2" id="KW-1185">Reference proteome</keyword>
<sequence>MEIALIIGSDIITSYKRLAYKPWYAIAEFVDNSTQSYINNRDILNKIFAQKKETLSVAIVYEPDHDLLRISDNAMGMSYEDLKNALHIARRPDNTHGRSKYGMGLKTAACWIGNAWSIRTKKLGETVEHTVSIDVEKVALQNENKLFYSVVSGKSQDEHYTIIEITNHNQKFQGRTIGKIKEYLSSIYRQDLRDKILKLLWHGTPLVWKDRELLKAIDGSTYKKEFEFDVNYKHINGWVGILESGSRANAGFSIIQYGRVIKGWPDSWRPSTLYGDQPQGSNDLINQRLVGEINLNNFEVSHTKDDILWQGDQEEKVEQELLKACQDYRDFAKDYRKRKDDSRGPSEADTKVALDELKKELLSPEILDQISLEPVPPQNIVDEVINRILQSVAEKVTETFRVDIGDLIVKLYINSDMSPNDPYITVEATKASEVIVIVNTVHPHWLQLKGSDGVLNYLRHCTYDAIAEWKVRRKTAKIHPDTIKLIKDQFLRLPLEIEDNEENENT</sequence>
<accession>A0ABR8HLU3</accession>
<organism evidence="1 2">
    <name type="scientific">Nostoc punctiforme FACHB-252</name>
    <dbReference type="NCBI Taxonomy" id="1357509"/>
    <lineage>
        <taxon>Bacteria</taxon>
        <taxon>Bacillati</taxon>
        <taxon>Cyanobacteriota</taxon>
        <taxon>Cyanophyceae</taxon>
        <taxon>Nostocales</taxon>
        <taxon>Nostocaceae</taxon>
        <taxon>Nostoc</taxon>
    </lineage>
</organism>
<dbReference type="Proteomes" id="UP000606396">
    <property type="component" value="Unassembled WGS sequence"/>
</dbReference>
<evidence type="ECO:0000313" key="2">
    <source>
        <dbReference type="Proteomes" id="UP000606396"/>
    </source>
</evidence>
<keyword evidence="1" id="KW-0067">ATP-binding</keyword>
<protein>
    <submittedName>
        <fullName evidence="1">ATP-binding protein</fullName>
    </submittedName>
</protein>
<proteinExistence type="predicted"/>
<dbReference type="GO" id="GO:0005524">
    <property type="term" value="F:ATP binding"/>
    <property type="evidence" value="ECO:0007669"/>
    <property type="project" value="UniProtKB-KW"/>
</dbReference>
<dbReference type="InterPro" id="IPR036890">
    <property type="entry name" value="HATPase_C_sf"/>
</dbReference>
<dbReference type="Gene3D" id="3.30.565.10">
    <property type="entry name" value="Histidine kinase-like ATPase, C-terminal domain"/>
    <property type="match status" value="1"/>
</dbReference>
<dbReference type="RefSeq" id="WP_190952676.1">
    <property type="nucleotide sequence ID" value="NZ_JACJTC010000043.1"/>
</dbReference>
<name>A0ABR8HLU3_NOSPU</name>
<reference evidence="1 2" key="1">
    <citation type="journal article" date="2020" name="ISME J.">
        <title>Comparative genomics reveals insights into cyanobacterial evolution and habitat adaptation.</title>
        <authorList>
            <person name="Chen M.Y."/>
            <person name="Teng W.K."/>
            <person name="Zhao L."/>
            <person name="Hu C.X."/>
            <person name="Zhou Y.K."/>
            <person name="Han B.P."/>
            <person name="Song L.R."/>
            <person name="Shu W.S."/>
        </authorList>
    </citation>
    <scope>NUCLEOTIDE SEQUENCE [LARGE SCALE GENOMIC DNA]</scope>
    <source>
        <strain evidence="1 2">FACHB-252</strain>
    </source>
</reference>